<keyword evidence="3" id="KW-0206">Cytoskeleton</keyword>
<evidence type="ECO:0000256" key="2">
    <source>
        <dbReference type="ARBA" id="ARBA00022490"/>
    </source>
</evidence>
<feature type="coiled-coil region" evidence="4">
    <location>
        <begin position="255"/>
        <end position="286"/>
    </location>
</feature>
<dbReference type="OrthoDB" id="5970631at2759"/>
<dbReference type="PANTHER" id="PTHR15431">
    <property type="entry name" value="FGFR1 ONCOGENE PARTNER/LISH DOMAIN-CONTAINING PROTEIN"/>
    <property type="match status" value="1"/>
</dbReference>
<dbReference type="PANTHER" id="PTHR15431:SF4">
    <property type="entry name" value="PROTEIN TONNEAU 1B"/>
    <property type="match status" value="1"/>
</dbReference>
<feature type="region of interest" description="Disordered" evidence="5">
    <location>
        <begin position="1018"/>
        <end position="1075"/>
    </location>
</feature>
<feature type="compositionally biased region" description="Low complexity" evidence="5">
    <location>
        <begin position="405"/>
        <end position="418"/>
    </location>
</feature>
<gene>
    <name evidence="7" type="ORF">PGLA1383_LOCUS39377</name>
</gene>
<dbReference type="PROSITE" id="PS50896">
    <property type="entry name" value="LISH"/>
    <property type="match status" value="1"/>
</dbReference>
<feature type="region of interest" description="Disordered" evidence="5">
    <location>
        <begin position="611"/>
        <end position="735"/>
    </location>
</feature>
<keyword evidence="2" id="KW-0963">Cytoplasm</keyword>
<feature type="region of interest" description="Disordered" evidence="5">
    <location>
        <begin position="378"/>
        <end position="431"/>
    </location>
</feature>
<feature type="non-terminal residue" evidence="7">
    <location>
        <position position="1206"/>
    </location>
</feature>
<proteinExistence type="predicted"/>
<reference evidence="7" key="1">
    <citation type="submission" date="2021-02" db="EMBL/GenBank/DDBJ databases">
        <authorList>
            <person name="Dougan E. K."/>
            <person name="Rhodes N."/>
            <person name="Thang M."/>
            <person name="Chan C."/>
        </authorList>
    </citation>
    <scope>NUCLEOTIDE SEQUENCE</scope>
</reference>
<comment type="caution">
    <text evidence="7">The sequence shown here is derived from an EMBL/GenBank/DDBJ whole genome shotgun (WGS) entry which is preliminary data.</text>
</comment>
<feature type="compositionally biased region" description="Acidic residues" evidence="5">
    <location>
        <begin position="710"/>
        <end position="728"/>
    </location>
</feature>
<feature type="non-terminal residue" evidence="7">
    <location>
        <position position="1"/>
    </location>
</feature>
<feature type="compositionally biased region" description="Low complexity" evidence="5">
    <location>
        <begin position="117"/>
        <end position="134"/>
    </location>
</feature>
<evidence type="ECO:0000313" key="7">
    <source>
        <dbReference type="EMBL" id="CAE8621859.1"/>
    </source>
</evidence>
<evidence type="ECO:0000256" key="6">
    <source>
        <dbReference type="SAM" id="Phobius"/>
    </source>
</evidence>
<evidence type="ECO:0000256" key="4">
    <source>
        <dbReference type="SAM" id="Coils"/>
    </source>
</evidence>
<accession>A0A813G6R4</accession>
<keyword evidence="8" id="KW-1185">Reference proteome</keyword>
<keyword evidence="4" id="KW-0175">Coiled coil</keyword>
<evidence type="ECO:0000256" key="1">
    <source>
        <dbReference type="ARBA" id="ARBA00004245"/>
    </source>
</evidence>
<comment type="subcellular location">
    <subcellularLocation>
        <location evidence="1">Cytoplasm</location>
        <location evidence="1">Cytoskeleton</location>
    </subcellularLocation>
</comment>
<feature type="compositionally biased region" description="Basic and acidic residues" evidence="5">
    <location>
        <begin position="1018"/>
        <end position="1032"/>
    </location>
</feature>
<feature type="compositionally biased region" description="Basic and acidic residues" evidence="5">
    <location>
        <begin position="419"/>
        <end position="428"/>
    </location>
</feature>
<feature type="transmembrane region" description="Helical" evidence="6">
    <location>
        <begin position="799"/>
        <end position="817"/>
    </location>
</feature>
<evidence type="ECO:0000313" key="8">
    <source>
        <dbReference type="Proteomes" id="UP000654075"/>
    </source>
</evidence>
<dbReference type="Pfam" id="PF16045">
    <property type="entry name" value="LisH_2"/>
    <property type="match status" value="1"/>
</dbReference>
<evidence type="ECO:0000256" key="3">
    <source>
        <dbReference type="ARBA" id="ARBA00023212"/>
    </source>
</evidence>
<dbReference type="Proteomes" id="UP000654075">
    <property type="component" value="Unassembled WGS sequence"/>
</dbReference>
<name>A0A813G6R4_POLGL</name>
<dbReference type="GO" id="GO:0015630">
    <property type="term" value="C:microtubule cytoskeleton"/>
    <property type="evidence" value="ECO:0007669"/>
    <property type="project" value="UniProtKB-ARBA"/>
</dbReference>
<dbReference type="InterPro" id="IPR006594">
    <property type="entry name" value="LisH"/>
</dbReference>
<feature type="region of interest" description="Disordered" evidence="5">
    <location>
        <begin position="97"/>
        <end position="135"/>
    </location>
</feature>
<protein>
    <recommendedName>
        <fullName evidence="9">LisH domain-containing protein</fullName>
    </recommendedName>
</protein>
<dbReference type="AlphaFoldDB" id="A0A813G6R4"/>
<feature type="compositionally biased region" description="Basic residues" evidence="5">
    <location>
        <begin position="901"/>
        <end position="911"/>
    </location>
</feature>
<dbReference type="EMBL" id="CAJNNV010027835">
    <property type="protein sequence ID" value="CAE8621859.1"/>
    <property type="molecule type" value="Genomic_DNA"/>
</dbReference>
<keyword evidence="6" id="KW-1133">Transmembrane helix</keyword>
<keyword evidence="6" id="KW-0472">Membrane</keyword>
<keyword evidence="6" id="KW-0812">Transmembrane</keyword>
<organism evidence="7 8">
    <name type="scientific">Polarella glacialis</name>
    <name type="common">Dinoflagellate</name>
    <dbReference type="NCBI Taxonomy" id="89957"/>
    <lineage>
        <taxon>Eukaryota</taxon>
        <taxon>Sar</taxon>
        <taxon>Alveolata</taxon>
        <taxon>Dinophyceae</taxon>
        <taxon>Suessiales</taxon>
        <taxon>Suessiaceae</taxon>
        <taxon>Polarella</taxon>
    </lineage>
</organism>
<sequence length="1206" mass="130784">TASLEELKQALVETLEVRGSLGQVKAKVRAEIFAALDDEQAPRPQLPKENVVINELIREYFEYNGYHHALSVLLPESGHPEERQFDRRFLASELGVREDDRSRRRHHHDQDEPNMLNASAASSSHSAHSANVAADRGWPQPVPAYAAEQIAAVELRVQQAREQADSNIAAVRRVQMDAERQVAGFAAARTRAEELSTQAMCRAARAEVSLEAARAAAAAATRAASEAAKAETAAAVRAASEAAKAETAAAVRAASDAAQAEAAAAIRLAEEENERIRRNAKSIIQRLKGTPQATVGPGSGLAVIKPSFQAMNSAARAFVSATGLMKLPAEQARAKAQKLRDTLFDRIRKGEKIPQMISLQDAQQIISFCDREYGTGDKVKERQPAAPPPRHLLGPGNVAPSTPDGAPQTPPGALAAAGARRDEEDMPPHRRGIQPLRCAIRKGPRGVIMNFQRRIQYGPYGPQISQVKVATYKTSGDTLWFSMPGAYVFCDACLKAVPQLMGSLQGAPQRSQFAQDKFLCTDCMMNGVGPGSGLTIAGPGSGMMVAGSGSGAADLADRRPPNTATDAEVLGTKERRARLEGPCCDQASPSNGCSRPSCEGWVEVGQQEAGAESFGSFVSRARSRSNQSGREEGKDASRNRSGKKVENTDHSPNRCEGEMQDRDRSKESQSEKGIKSQDRNEKKTRNQKCHDGGTTNQERNEKRRRVRQQDEEDTEGQQLDEEDTEDQQSEGGSTSVTCCCDRCITLPVRSRVRCVCRLCHKGLAPTFSRAVAAAAAASQVQGARATAVHTEMMVSSQTAMVIVILMTVLVLAVMWWIRAWKVIGAGADGVEADQRAAEVALPQLLPIVPVEMRDVPGPARDEQEEDALINIIATLDDRVEQLEKQLDGSRDVAAAVPHAPTQRKGRWRKRAGGGPFNRPLARLCVKGDGEPQPEPVHEGAEAISCRTFQQEEGATSDCRACHALEQYQPPVCGQCHAPALLEVTYGGQVYWRCQWCRCTQTWHAYLRGWTAWAADGATRPEADEPGRADDQRPVPPTTRRARETTTRRAATATDSPGGTPHPVACRLRREKSRQEKTSIQDFGEYVVVPENQWTRLGEDVDRERGALERLRGVAGDGPVTANAAQAAGDWLSSATGALACAVRRGFVLDRSRFQVLPHCCLTPWMARQWTSGMSNLRPGWRGGFAMAATSSRTSVTALEIANSPNG</sequence>
<evidence type="ECO:0008006" key="9">
    <source>
        <dbReference type="Google" id="ProtNLM"/>
    </source>
</evidence>
<evidence type="ECO:0000256" key="5">
    <source>
        <dbReference type="SAM" id="MobiDB-lite"/>
    </source>
</evidence>
<feature type="compositionally biased region" description="Basic and acidic residues" evidence="5">
    <location>
        <begin position="629"/>
        <end position="691"/>
    </location>
</feature>
<dbReference type="Gene3D" id="1.20.960.40">
    <property type="match status" value="1"/>
</dbReference>
<feature type="region of interest" description="Disordered" evidence="5">
    <location>
        <begin position="890"/>
        <end position="911"/>
    </location>
</feature>